<keyword evidence="7" id="KW-1185">Reference proteome</keyword>
<dbReference type="GO" id="GO:0000272">
    <property type="term" value="P:polysaccharide catabolic process"/>
    <property type="evidence" value="ECO:0007669"/>
    <property type="project" value="InterPro"/>
</dbReference>
<keyword evidence="1 3" id="KW-0378">Hydrolase</keyword>
<feature type="chain" id="PRO_5012413201" description="Glycoside hydrolase family 5 domain-containing protein" evidence="4">
    <location>
        <begin position="23"/>
        <end position="386"/>
    </location>
</feature>
<keyword evidence="4" id="KW-0732">Signal</keyword>
<dbReference type="GO" id="GO:0004553">
    <property type="term" value="F:hydrolase activity, hydrolyzing O-glycosyl compounds"/>
    <property type="evidence" value="ECO:0007669"/>
    <property type="project" value="InterPro"/>
</dbReference>
<reference evidence="7" key="1">
    <citation type="submission" date="2017-02" db="EMBL/GenBank/DDBJ databases">
        <authorList>
            <person name="Daims H."/>
        </authorList>
    </citation>
    <scope>NUCLEOTIDE SEQUENCE [LARGE SCALE GENOMIC DNA]</scope>
</reference>
<dbReference type="InterPro" id="IPR001547">
    <property type="entry name" value="Glyco_hydro_5"/>
</dbReference>
<evidence type="ECO:0000313" key="7">
    <source>
        <dbReference type="Proteomes" id="UP000195442"/>
    </source>
</evidence>
<evidence type="ECO:0000256" key="3">
    <source>
        <dbReference type="RuleBase" id="RU361153"/>
    </source>
</evidence>
<dbReference type="SUPFAM" id="SSF51445">
    <property type="entry name" value="(Trans)glycosidases"/>
    <property type="match status" value="1"/>
</dbReference>
<accession>A0A1R4H3R8</accession>
<organism evidence="6 7">
    <name type="scientific">Crenothrix polyspora</name>
    <dbReference type="NCBI Taxonomy" id="360316"/>
    <lineage>
        <taxon>Bacteria</taxon>
        <taxon>Pseudomonadati</taxon>
        <taxon>Pseudomonadota</taxon>
        <taxon>Gammaproteobacteria</taxon>
        <taxon>Methylococcales</taxon>
        <taxon>Crenotrichaceae</taxon>
        <taxon>Crenothrix</taxon>
    </lineage>
</organism>
<keyword evidence="2 3" id="KW-0326">Glycosidase</keyword>
<evidence type="ECO:0000256" key="1">
    <source>
        <dbReference type="ARBA" id="ARBA00022801"/>
    </source>
</evidence>
<feature type="domain" description="Glycoside hydrolase family 5" evidence="5">
    <location>
        <begin position="43"/>
        <end position="324"/>
    </location>
</feature>
<evidence type="ECO:0000313" key="6">
    <source>
        <dbReference type="EMBL" id="SJM90817.1"/>
    </source>
</evidence>
<dbReference type="AlphaFoldDB" id="A0A1R4H3R8"/>
<dbReference type="PANTHER" id="PTHR34142:SF1">
    <property type="entry name" value="GLYCOSIDE HYDROLASE FAMILY 5 DOMAIN-CONTAINING PROTEIN"/>
    <property type="match status" value="1"/>
</dbReference>
<dbReference type="Proteomes" id="UP000195442">
    <property type="component" value="Unassembled WGS sequence"/>
</dbReference>
<comment type="similarity">
    <text evidence="3">Belongs to the glycosyl hydrolase 5 (cellulase A) family.</text>
</comment>
<dbReference type="OrthoDB" id="5694345at2"/>
<evidence type="ECO:0000259" key="5">
    <source>
        <dbReference type="Pfam" id="PF00150"/>
    </source>
</evidence>
<feature type="signal peptide" evidence="4">
    <location>
        <begin position="1"/>
        <end position="22"/>
    </location>
</feature>
<dbReference type="PANTHER" id="PTHR34142">
    <property type="entry name" value="ENDO-BETA-1,4-GLUCANASE A"/>
    <property type="match status" value="1"/>
</dbReference>
<proteinExistence type="inferred from homology"/>
<evidence type="ECO:0000256" key="2">
    <source>
        <dbReference type="ARBA" id="ARBA00023295"/>
    </source>
</evidence>
<evidence type="ECO:0000256" key="4">
    <source>
        <dbReference type="SAM" id="SignalP"/>
    </source>
</evidence>
<protein>
    <recommendedName>
        <fullName evidence="5">Glycoside hydrolase family 5 domain-containing protein</fullName>
    </recommendedName>
</protein>
<dbReference type="InterPro" id="IPR017853">
    <property type="entry name" value="GH"/>
</dbReference>
<dbReference type="Gene3D" id="3.20.20.80">
    <property type="entry name" value="Glycosidases"/>
    <property type="match status" value="1"/>
</dbReference>
<dbReference type="RefSeq" id="WP_087146260.1">
    <property type="nucleotide sequence ID" value="NZ_FUKJ01000098.1"/>
</dbReference>
<sequence>MYKPLFKLIVSFSLCAPFVLQAASCPTPSTSRPLQVTGRYLTDAKCNNVMLRGVNLPPYKEGWQDDIARVSAAVASTKANAVRLVWWSHIAGTPEPQTGTTYYKANDLDRAITAFSSKGILPIVTLHDLTGKNDPVQFKKIITNFWTRTDIVNVIKKHQSHLVINIANEWGPNWFTNQGIDSKADVTNFINTYKTAIAAIRAKGINVPLMIDANQYGNNERIFIDNSYDQRVNNGQYLINTDPKHNLLFSVHTYEWEYDYNTDTAESIDPAPKLDSMANSKLPFVIGEMGNVVPDGHAFSGYADLLTKANNNNISYFAWDWYNDGTDTTLSPYRMNITLNGQYREGDGVTLPTNRDENPWGWDILNADGYGINTAIPLTMPVQFVK</sequence>
<dbReference type="EMBL" id="FUKJ01000098">
    <property type="protein sequence ID" value="SJM90817.1"/>
    <property type="molecule type" value="Genomic_DNA"/>
</dbReference>
<gene>
    <name evidence="6" type="ORF">CRENPOLYSF2_1870004</name>
</gene>
<dbReference type="Pfam" id="PF00150">
    <property type="entry name" value="Cellulase"/>
    <property type="match status" value="1"/>
</dbReference>
<name>A0A1R4H3R8_9GAMM</name>